<organism evidence="1 2">
    <name type="scientific">Laccaria amethystina LaAM-08-1</name>
    <dbReference type="NCBI Taxonomy" id="1095629"/>
    <lineage>
        <taxon>Eukaryota</taxon>
        <taxon>Fungi</taxon>
        <taxon>Dikarya</taxon>
        <taxon>Basidiomycota</taxon>
        <taxon>Agaricomycotina</taxon>
        <taxon>Agaricomycetes</taxon>
        <taxon>Agaricomycetidae</taxon>
        <taxon>Agaricales</taxon>
        <taxon>Agaricineae</taxon>
        <taxon>Hydnangiaceae</taxon>
        <taxon>Laccaria</taxon>
    </lineage>
</organism>
<sequence>MVPLLRTVMFAKHSSSPLFNTVLDNRRNNNFRKGTASDNVMPSIEVRTTLCISAPTPVRSTAGRIGGLG</sequence>
<dbReference type="AlphaFoldDB" id="A0A0C9Y0B2"/>
<protein>
    <submittedName>
        <fullName evidence="1">Uncharacterized protein</fullName>
    </submittedName>
</protein>
<evidence type="ECO:0000313" key="2">
    <source>
        <dbReference type="Proteomes" id="UP000054477"/>
    </source>
</evidence>
<evidence type="ECO:0000313" key="1">
    <source>
        <dbReference type="EMBL" id="KIK03412.1"/>
    </source>
</evidence>
<name>A0A0C9Y0B2_9AGAR</name>
<dbReference type="EMBL" id="KN838580">
    <property type="protein sequence ID" value="KIK03412.1"/>
    <property type="molecule type" value="Genomic_DNA"/>
</dbReference>
<proteinExistence type="predicted"/>
<dbReference type="HOGENOM" id="CLU_2776327_0_0_1"/>
<reference evidence="1 2" key="1">
    <citation type="submission" date="2014-04" db="EMBL/GenBank/DDBJ databases">
        <authorList>
            <consortium name="DOE Joint Genome Institute"/>
            <person name="Kuo A."/>
            <person name="Kohler A."/>
            <person name="Nagy L.G."/>
            <person name="Floudas D."/>
            <person name="Copeland A."/>
            <person name="Barry K.W."/>
            <person name="Cichocki N."/>
            <person name="Veneault-Fourrey C."/>
            <person name="LaButti K."/>
            <person name="Lindquist E.A."/>
            <person name="Lipzen A."/>
            <person name="Lundell T."/>
            <person name="Morin E."/>
            <person name="Murat C."/>
            <person name="Sun H."/>
            <person name="Tunlid A."/>
            <person name="Henrissat B."/>
            <person name="Grigoriev I.V."/>
            <person name="Hibbett D.S."/>
            <person name="Martin F."/>
            <person name="Nordberg H.P."/>
            <person name="Cantor M.N."/>
            <person name="Hua S.X."/>
        </authorList>
    </citation>
    <scope>NUCLEOTIDE SEQUENCE [LARGE SCALE GENOMIC DNA]</scope>
    <source>
        <strain evidence="1 2">LaAM-08-1</strain>
    </source>
</reference>
<keyword evidence="2" id="KW-1185">Reference proteome</keyword>
<dbReference type="Proteomes" id="UP000054477">
    <property type="component" value="Unassembled WGS sequence"/>
</dbReference>
<gene>
    <name evidence="1" type="ORF">K443DRAFT_676747</name>
</gene>
<reference evidence="2" key="2">
    <citation type="submission" date="2015-01" db="EMBL/GenBank/DDBJ databases">
        <title>Evolutionary Origins and Diversification of the Mycorrhizal Mutualists.</title>
        <authorList>
            <consortium name="DOE Joint Genome Institute"/>
            <consortium name="Mycorrhizal Genomics Consortium"/>
            <person name="Kohler A."/>
            <person name="Kuo A."/>
            <person name="Nagy L.G."/>
            <person name="Floudas D."/>
            <person name="Copeland A."/>
            <person name="Barry K.W."/>
            <person name="Cichocki N."/>
            <person name="Veneault-Fourrey C."/>
            <person name="LaButti K."/>
            <person name="Lindquist E.A."/>
            <person name="Lipzen A."/>
            <person name="Lundell T."/>
            <person name="Morin E."/>
            <person name="Murat C."/>
            <person name="Riley R."/>
            <person name="Ohm R."/>
            <person name="Sun H."/>
            <person name="Tunlid A."/>
            <person name="Henrissat B."/>
            <person name="Grigoriev I.V."/>
            <person name="Hibbett D.S."/>
            <person name="Martin F."/>
        </authorList>
    </citation>
    <scope>NUCLEOTIDE SEQUENCE [LARGE SCALE GENOMIC DNA]</scope>
    <source>
        <strain evidence="2">LaAM-08-1</strain>
    </source>
</reference>
<accession>A0A0C9Y0B2</accession>